<gene>
    <name evidence="1" type="ORF">PPYR_00426</name>
</gene>
<dbReference type="InterPro" id="IPR031934">
    <property type="entry name" value="DUF4769"/>
</dbReference>
<protein>
    <submittedName>
        <fullName evidence="1">Uncharacterized protein</fullName>
    </submittedName>
</protein>
<proteinExistence type="predicted"/>
<dbReference type="Pfam" id="PF15992">
    <property type="entry name" value="DUF4769"/>
    <property type="match status" value="2"/>
</dbReference>
<accession>A0A5N4B1L7</accession>
<dbReference type="AlphaFoldDB" id="A0A5N4B1L7"/>
<dbReference type="Proteomes" id="UP000327044">
    <property type="component" value="Unassembled WGS sequence"/>
</dbReference>
<keyword evidence="2" id="KW-1185">Reference proteome</keyword>
<sequence length="797" mass="92009">MASRNYIFAVEDASNKAGPLPASDMLHRALNSLQDYNVNQALSNLEVEFQNNDYQPPFNEVPIINNNGNSDVTATGVAVEVVFNRPEEEELHQLLKRFNQSELFEVLVAQGVFVNVLKVIKPHHIGKLLENFSLGTQVIFEHNIDMWRNAMDLGSSQLDNNQNNNDSLKRVNLLSTSSYPNSPSSSTVESCPESPSDAYTSLATILKDSCNGIAICDYYKRHTKFNEEQRSALINLIANFYERNDKHLSLKTSHQLETEILTIFPTEKLEYYRTSNRGKLYNRASNTKKVFKSKFSTHQSAIPAKKSKTSGSNMCTKEFVPEEAAENCYNSLKFDNLSSEEFDNVWKACANFRINELKKLESTSAILERWPYYKRPSGYRLIDMDFRLMFDSGNLFLDKWEEDVNKLLTILKREVKDKYVKGVISLLKNDAVPEKCRDAVILWSLHAYLCPTKKVVKKDINGKKNTIKFTIKDSQDSFVFVGKSHQELEDHLLHLKQLKNNIQPFILVVGENINNFKEMYVYFDDLRYTFTSFLRAVDICFKIFFVFNLDFPVECSTFWSFVGHYFYEIESVNCTSKIHVLSEEMRTKKPKKREIWAKPWLLKRNENHGRGVLAMVKNELRSSSLNDYQNFLRMDQHSFIKLLKLLTRTISKQDTVLRQSISAEDRLMVTLRYLATGETLKSLSFSTRIAHNTLSGIINEVLNAIVTHLDDYLKVSCCFLHNYLISTSPKYTSNLEEEDISCDFLPLPQQGGNRSAKSAQQIRIEFQEYFNTSGVVSWQQQSINNYRIVNFYFNVVN</sequence>
<comment type="caution">
    <text evidence="1">The sequence shown here is derived from an EMBL/GenBank/DDBJ whole genome shotgun (WGS) entry which is preliminary data.</text>
</comment>
<evidence type="ECO:0000313" key="1">
    <source>
        <dbReference type="EMBL" id="KAB0803456.1"/>
    </source>
</evidence>
<dbReference type="PANTHER" id="PTHR31025">
    <property type="entry name" value="SI:CH211-196P9.1-RELATED"/>
    <property type="match status" value="1"/>
</dbReference>
<evidence type="ECO:0000313" key="2">
    <source>
        <dbReference type="Proteomes" id="UP000327044"/>
    </source>
</evidence>
<dbReference type="EMBL" id="VVIM01000001">
    <property type="protein sequence ID" value="KAB0803456.1"/>
    <property type="molecule type" value="Genomic_DNA"/>
</dbReference>
<dbReference type="InParanoid" id="A0A5N4B1L7"/>
<reference evidence="1 2" key="1">
    <citation type="journal article" date="2018" name="Elife">
        <title>Firefly genomes illuminate parallel origins of bioluminescence in beetles.</title>
        <authorList>
            <person name="Fallon T.R."/>
            <person name="Lower S.E."/>
            <person name="Chang C.H."/>
            <person name="Bessho-Uehara M."/>
            <person name="Martin G.J."/>
            <person name="Bewick A.J."/>
            <person name="Behringer M."/>
            <person name="Debat H.J."/>
            <person name="Wong I."/>
            <person name="Day J.C."/>
            <person name="Suvorov A."/>
            <person name="Silva C.J."/>
            <person name="Stanger-Hall K.F."/>
            <person name="Hall D.W."/>
            <person name="Schmitz R.J."/>
            <person name="Nelson D.R."/>
            <person name="Lewis S.M."/>
            <person name="Shigenobu S."/>
            <person name="Bybee S.M."/>
            <person name="Larracuente A.M."/>
            <person name="Oba Y."/>
            <person name="Weng J.K."/>
        </authorList>
    </citation>
    <scope>NUCLEOTIDE SEQUENCE [LARGE SCALE GENOMIC DNA]</scope>
    <source>
        <strain evidence="1">1611_PpyrPB1</strain>
        <tissue evidence="1">Whole body</tissue>
    </source>
</reference>
<name>A0A5N4B1L7_PHOPY</name>
<organism evidence="1 2">
    <name type="scientific">Photinus pyralis</name>
    <name type="common">Common eastern firefly</name>
    <name type="synonym">Lampyris pyralis</name>
    <dbReference type="NCBI Taxonomy" id="7054"/>
    <lineage>
        <taxon>Eukaryota</taxon>
        <taxon>Metazoa</taxon>
        <taxon>Ecdysozoa</taxon>
        <taxon>Arthropoda</taxon>
        <taxon>Hexapoda</taxon>
        <taxon>Insecta</taxon>
        <taxon>Pterygota</taxon>
        <taxon>Neoptera</taxon>
        <taxon>Endopterygota</taxon>
        <taxon>Coleoptera</taxon>
        <taxon>Polyphaga</taxon>
        <taxon>Elateriformia</taxon>
        <taxon>Elateroidea</taxon>
        <taxon>Lampyridae</taxon>
        <taxon>Lampyrinae</taxon>
        <taxon>Photinus</taxon>
    </lineage>
</organism>
<dbReference type="PANTHER" id="PTHR31025:SF9">
    <property type="entry name" value="SI:DKEY-286J15.1"/>
    <property type="match status" value="1"/>
</dbReference>